<name>A0A0F9IGM4_9ZZZZ</name>
<proteinExistence type="predicted"/>
<sequence length="87" mass="10428">RKFVRMLTEKAIRQRVNKDNQLLRRATRKEATIASVQRCEFNDLVNTMTNRQRTRWARTKYKGLVRKDIKALEKFIADNPNPRRKAV</sequence>
<gene>
    <name evidence="1" type="ORF">LCGC14_1943880</name>
</gene>
<feature type="non-terminal residue" evidence="1">
    <location>
        <position position="1"/>
    </location>
</feature>
<organism evidence="1">
    <name type="scientific">marine sediment metagenome</name>
    <dbReference type="NCBI Taxonomy" id="412755"/>
    <lineage>
        <taxon>unclassified sequences</taxon>
        <taxon>metagenomes</taxon>
        <taxon>ecological metagenomes</taxon>
    </lineage>
</organism>
<accession>A0A0F9IGM4</accession>
<protein>
    <submittedName>
        <fullName evidence="1">Uncharacterized protein</fullName>
    </submittedName>
</protein>
<dbReference type="AlphaFoldDB" id="A0A0F9IGM4"/>
<dbReference type="EMBL" id="LAZR01021089">
    <property type="protein sequence ID" value="KKL86527.1"/>
    <property type="molecule type" value="Genomic_DNA"/>
</dbReference>
<evidence type="ECO:0000313" key="1">
    <source>
        <dbReference type="EMBL" id="KKL86527.1"/>
    </source>
</evidence>
<reference evidence="1" key="1">
    <citation type="journal article" date="2015" name="Nature">
        <title>Complex archaea that bridge the gap between prokaryotes and eukaryotes.</title>
        <authorList>
            <person name="Spang A."/>
            <person name="Saw J.H."/>
            <person name="Jorgensen S.L."/>
            <person name="Zaremba-Niedzwiedzka K."/>
            <person name="Martijn J."/>
            <person name="Lind A.E."/>
            <person name="van Eijk R."/>
            <person name="Schleper C."/>
            <person name="Guy L."/>
            <person name="Ettema T.J."/>
        </authorList>
    </citation>
    <scope>NUCLEOTIDE SEQUENCE</scope>
</reference>
<comment type="caution">
    <text evidence="1">The sequence shown here is derived from an EMBL/GenBank/DDBJ whole genome shotgun (WGS) entry which is preliminary data.</text>
</comment>